<evidence type="ECO:0000256" key="5">
    <source>
        <dbReference type="RuleBase" id="RU364032"/>
    </source>
</evidence>
<gene>
    <name evidence="13" type="ORF">EDB92DRAFT_1842969</name>
</gene>
<dbReference type="GO" id="GO:0032545">
    <property type="term" value="C:CURI complex"/>
    <property type="evidence" value="ECO:0007669"/>
    <property type="project" value="TreeGrafter"/>
</dbReference>
<dbReference type="InterPro" id="IPR035370">
    <property type="entry name" value="Nrap_D5"/>
</dbReference>
<dbReference type="Gene3D" id="1.10.1410.10">
    <property type="match status" value="1"/>
</dbReference>
<evidence type="ECO:0000259" key="12">
    <source>
        <dbReference type="Pfam" id="PF17407"/>
    </source>
</evidence>
<dbReference type="Pfam" id="PF03813">
    <property type="entry name" value="Nrap"/>
    <property type="match status" value="1"/>
</dbReference>
<comment type="similarity">
    <text evidence="2 5">Belongs to the NRAP family.</text>
</comment>
<evidence type="ECO:0000256" key="3">
    <source>
        <dbReference type="ARBA" id="ARBA00022884"/>
    </source>
</evidence>
<evidence type="ECO:0000259" key="8">
    <source>
        <dbReference type="Pfam" id="PF17403"/>
    </source>
</evidence>
<reference evidence="13" key="1">
    <citation type="submission" date="2022-01" db="EMBL/GenBank/DDBJ databases">
        <title>Comparative genomics reveals a dynamic genome evolution in the ectomycorrhizal milk-cap (Lactarius) mushrooms.</title>
        <authorList>
            <consortium name="DOE Joint Genome Institute"/>
            <person name="Lebreton A."/>
            <person name="Tang N."/>
            <person name="Kuo A."/>
            <person name="LaButti K."/>
            <person name="Drula E."/>
            <person name="Barry K."/>
            <person name="Clum A."/>
            <person name="Lipzen A."/>
            <person name="Mousain D."/>
            <person name="Ng V."/>
            <person name="Wang R."/>
            <person name="Wang X."/>
            <person name="Dai Y."/>
            <person name="Henrissat B."/>
            <person name="Grigoriev I.V."/>
            <person name="Guerin-Laguette A."/>
            <person name="Yu F."/>
            <person name="Martin F.M."/>
        </authorList>
    </citation>
    <scope>NUCLEOTIDE SEQUENCE</scope>
    <source>
        <strain evidence="13">QP</strain>
    </source>
</reference>
<organism evidence="13 14">
    <name type="scientific">Lactarius akahatsu</name>
    <dbReference type="NCBI Taxonomy" id="416441"/>
    <lineage>
        <taxon>Eukaryota</taxon>
        <taxon>Fungi</taxon>
        <taxon>Dikarya</taxon>
        <taxon>Basidiomycota</taxon>
        <taxon>Agaricomycotina</taxon>
        <taxon>Agaricomycetes</taxon>
        <taxon>Russulales</taxon>
        <taxon>Russulaceae</taxon>
        <taxon>Lactarius</taxon>
    </lineage>
</organism>
<feature type="domain" description="Nrap protein" evidence="11">
    <location>
        <begin position="928"/>
        <end position="1046"/>
    </location>
</feature>
<dbReference type="InterPro" id="IPR035368">
    <property type="entry name" value="Nrap_D3"/>
</dbReference>
<feature type="domain" description="Nrap protein" evidence="9">
    <location>
        <begin position="544"/>
        <end position="699"/>
    </location>
</feature>
<dbReference type="PANTHER" id="PTHR17972:SF0">
    <property type="entry name" value="NUCLEOLAR PROTEIN 6"/>
    <property type="match status" value="1"/>
</dbReference>
<dbReference type="GO" id="GO:0034456">
    <property type="term" value="C:UTP-C complex"/>
    <property type="evidence" value="ECO:0007669"/>
    <property type="project" value="TreeGrafter"/>
</dbReference>
<dbReference type="InterPro" id="IPR005554">
    <property type="entry name" value="NOL6/Upt22"/>
</dbReference>
<dbReference type="Gene3D" id="3.30.70.3030">
    <property type="match status" value="1"/>
</dbReference>
<feature type="domain" description="Nrap protein" evidence="7">
    <location>
        <begin position="231"/>
        <end position="370"/>
    </location>
</feature>
<evidence type="ECO:0000256" key="2">
    <source>
        <dbReference type="ARBA" id="ARBA00006674"/>
    </source>
</evidence>
<keyword evidence="14" id="KW-1185">Reference proteome</keyword>
<feature type="region of interest" description="Disordered" evidence="6">
    <location>
        <begin position="28"/>
        <end position="60"/>
    </location>
</feature>
<dbReference type="Pfam" id="PF17406">
    <property type="entry name" value="Nrap_D5"/>
    <property type="match status" value="1"/>
</dbReference>
<sequence length="1198" mass="132503">MPPGLKRSYVDEANVRLSKKQPLLLEEVSSIKEHPLTSDGRLDSHSGSVGSENDPTDNEDGALVGETILCKTAQGHTEGGKAHKPPTGAEVRAIKAAQDLFLSSSFKLQVDALLPNIRPKDSRKPPLERFLFSLHAYLSSLPPVEPQHPLAAARALAEGSLLSNNSGKKKGSRRDGTGPPSQMVFVPYSSPAPTEDANWKVSFEKPSNIAIVGSWINNVAVKSPDGQPWVVDVAVEMPPGLFQEKDYMNYRFFHKRAFYLAVIAKHVSDPKSHLNVDVCYESKRGDTRLTTLILRHNHDNTPTDFSKLNAVIRIIPTLPTSSPIRQTRCSPTRSNFRVPLHELTGSDYENRPTPLYNAVLMLASSPLRDVLSVNTLKNDIPAYHDALSLLRVWANQRGYGGGRRTCIRGFEGAGPLWITSLELLIRGEEPRGEKNAKSLPSRTGLSSYQLFKAVLDLLSRHDFSHKPLFVKSKGGRLFAAEEYSGRFEAVLVDSSSCVNVLAGVPLASIEMLKLDARATLEVLDGTCGDPFSEVFLLDHRDLTSRFDCVLAVDLSSVARERISLHDVLENGSFSGALLTSLSIRLREALGSRVNALAILHRSSQPRPLSEGLPTDPTNIFIGLVLDQERAFRLVDQGPPATEPRSHAEEAFCELWGNKAEVRRFQDGSITESVVWHVQDSDKRAHIPVMIVQHILARHFGVGSGSVTSWQPEFDKLLRLPPTITSHYRTSGFKAALTAFQTLASTIKRLDKELPLAVANISPVAPELRYTSVFAPVSVPTDVVSTLQPCARYIQLIALNLEFEKSARWPDDLVTIQKTKMTFFERLAQVLAKNTPGLRARVATTLPTGVPPTADHAQLEITTPDGWAFALRIWHDREATLLDRILHSPPATLSSHDLENVREARRLYTQRFIAAPRHHRSVAALHHRFVAFGGTVRLVKRWLAAHWLLRLHVGEEAVEVLCAAMFVGVGPANVPSTRERGFARVVRLLRDWDWSNGVTIPLCGKSEPGPAVYSSAVPGAKGVWVLRTEADPDGRMWTVDAPNAGVESGVLNVHGMFVHPEDDYDFVVKLRPTVLPRYFQNVTADTAVWINSGNDASQNGEAPARPGFDPAEKYLDDLTRIYADTAKFFYDPLGGDRFGGIWDPSITKPLPFRVMNHFSSMPVTKEHFREKGKHRDSVVLNEDAVLSEIVRMGEGLVQR</sequence>
<dbReference type="InterPro" id="IPR035369">
    <property type="entry name" value="Nrap_D4"/>
</dbReference>
<accession>A0AAD4QD54</accession>
<evidence type="ECO:0000256" key="6">
    <source>
        <dbReference type="SAM" id="MobiDB-lite"/>
    </source>
</evidence>
<protein>
    <recommendedName>
        <fullName evidence="5">U3 small nucleolar RNA-associated protein 22</fullName>
    </recommendedName>
</protein>
<keyword evidence="5" id="KW-0690">Ribosome biogenesis</keyword>
<dbReference type="InterPro" id="IPR035367">
    <property type="entry name" value="Nrap_D2"/>
</dbReference>
<dbReference type="InterPro" id="IPR035082">
    <property type="entry name" value="Nrap_D1"/>
</dbReference>
<evidence type="ECO:0000259" key="11">
    <source>
        <dbReference type="Pfam" id="PF17406"/>
    </source>
</evidence>
<dbReference type="AlphaFoldDB" id="A0AAD4QD54"/>
<dbReference type="GO" id="GO:0003723">
    <property type="term" value="F:RNA binding"/>
    <property type="evidence" value="ECO:0007669"/>
    <property type="project" value="UniProtKB-KW"/>
</dbReference>
<evidence type="ECO:0000259" key="7">
    <source>
        <dbReference type="Pfam" id="PF03813"/>
    </source>
</evidence>
<evidence type="ECO:0000259" key="9">
    <source>
        <dbReference type="Pfam" id="PF17404"/>
    </source>
</evidence>
<keyword evidence="5" id="KW-0698">rRNA processing</keyword>
<feature type="domain" description="Nrap protein" evidence="10">
    <location>
        <begin position="712"/>
        <end position="926"/>
    </location>
</feature>
<keyword evidence="5" id="KW-0687">Ribonucleoprotein</keyword>
<dbReference type="Proteomes" id="UP001201163">
    <property type="component" value="Unassembled WGS sequence"/>
</dbReference>
<feature type="region of interest" description="Disordered" evidence="6">
    <location>
        <begin position="161"/>
        <end position="183"/>
    </location>
</feature>
<dbReference type="Pfam" id="PF17405">
    <property type="entry name" value="Nrap_D4"/>
    <property type="match status" value="1"/>
</dbReference>
<dbReference type="EMBL" id="JAKELL010000009">
    <property type="protein sequence ID" value="KAH8996253.1"/>
    <property type="molecule type" value="Genomic_DNA"/>
</dbReference>
<evidence type="ECO:0000313" key="13">
    <source>
        <dbReference type="EMBL" id="KAH8996253.1"/>
    </source>
</evidence>
<dbReference type="Pfam" id="PF17407">
    <property type="entry name" value="Nrap_D6"/>
    <property type="match status" value="1"/>
</dbReference>
<dbReference type="Pfam" id="PF17403">
    <property type="entry name" value="Nrap_D2"/>
    <property type="match status" value="1"/>
</dbReference>
<dbReference type="InterPro" id="IPR035371">
    <property type="entry name" value="Nrap_D6"/>
</dbReference>
<evidence type="ECO:0000256" key="1">
    <source>
        <dbReference type="ARBA" id="ARBA00004604"/>
    </source>
</evidence>
<evidence type="ECO:0000256" key="4">
    <source>
        <dbReference type="ARBA" id="ARBA00023242"/>
    </source>
</evidence>
<dbReference type="PANTHER" id="PTHR17972">
    <property type="entry name" value="NUCLEOLAR RNA-ASSOCIATED PROTEIN"/>
    <property type="match status" value="1"/>
</dbReference>
<name>A0AAD4QD54_9AGAM</name>
<comment type="subcellular location">
    <subcellularLocation>
        <location evidence="1 5">Nucleus</location>
        <location evidence="1 5">Nucleolus</location>
    </subcellularLocation>
</comment>
<dbReference type="GO" id="GO:0032040">
    <property type="term" value="C:small-subunit processome"/>
    <property type="evidence" value="ECO:0007669"/>
    <property type="project" value="TreeGrafter"/>
</dbReference>
<feature type="domain" description="Nrap protein" evidence="8">
    <location>
        <begin position="383"/>
        <end position="537"/>
    </location>
</feature>
<evidence type="ECO:0000259" key="10">
    <source>
        <dbReference type="Pfam" id="PF17405"/>
    </source>
</evidence>
<feature type="compositionally biased region" description="Basic and acidic residues" evidence="6">
    <location>
        <begin position="29"/>
        <end position="44"/>
    </location>
</feature>
<dbReference type="GO" id="GO:0006364">
    <property type="term" value="P:rRNA processing"/>
    <property type="evidence" value="ECO:0007669"/>
    <property type="project" value="UniProtKB-KW"/>
</dbReference>
<evidence type="ECO:0000313" key="14">
    <source>
        <dbReference type="Proteomes" id="UP001201163"/>
    </source>
</evidence>
<proteinExistence type="inferred from homology"/>
<keyword evidence="3 5" id="KW-0694">RNA-binding</keyword>
<feature type="domain" description="Nrap protein" evidence="12">
    <location>
        <begin position="1061"/>
        <end position="1198"/>
    </location>
</feature>
<comment type="caution">
    <text evidence="13">The sequence shown here is derived from an EMBL/GenBank/DDBJ whole genome shotgun (WGS) entry which is preliminary data.</text>
</comment>
<dbReference type="Pfam" id="PF17404">
    <property type="entry name" value="Nrap_D3"/>
    <property type="match status" value="1"/>
</dbReference>
<dbReference type="GO" id="GO:0006409">
    <property type="term" value="P:tRNA export from nucleus"/>
    <property type="evidence" value="ECO:0007669"/>
    <property type="project" value="TreeGrafter"/>
</dbReference>
<keyword evidence="4 5" id="KW-0539">Nucleus</keyword>